<dbReference type="SMART" id="SM00533">
    <property type="entry name" value="MUTSd"/>
    <property type="match status" value="1"/>
</dbReference>
<dbReference type="GO" id="GO:0005524">
    <property type="term" value="F:ATP binding"/>
    <property type="evidence" value="ECO:0007669"/>
    <property type="project" value="UniProtKB-KW"/>
</dbReference>
<dbReference type="InterPro" id="IPR027417">
    <property type="entry name" value="P-loop_NTPase"/>
</dbReference>
<sequence>MSLIKDYFEKTKKYSEEYGINTIILMQVGAFFEVYGLKDKNNKISGSMIMQFANICDLNVVDKKVCCGQESVVMAGFKEHLIEKYIKKLQEAGFTIVVYEQDEACPNTSRSLTGIYSAGTYFSTESDKITNNTCCIWIENKKLLRKKNYNEERNNIYVGAAVIDIFTGDTNIMEFDEIYIKKNPCTFDELEKFISIYNPSETIIITNLTKSEVDDIISFTNIKSKIIHHVNLGNNNEIKNNIRVQNCEKQTYQKELLNKFYKIYDFESFISIFNDNVYATQSFCYLLDFIYQHNPNLIYKISKPKLENSKNKLILANHSLKQLNIIEDDNYSGKYSSVVKMLNECVTSMGKREFKNNFLNPVTDINYLNMEYEITEKILENKEDIENIKSLLFQIRDISKIMRQIMLQKVTPKLIFHLYESIQNAKTMYNYVKNNNNVNWYLSKKINDFDKFLEKIDTVLDYLNSVLILEECKEIDNINKIEKSFIKEGINIDLDNKIKTLLDSQDQLECCRSYFNSIISNYEIGSKKKKKILKEKDENEDEKLYVKIYETEKNNFSLIATERRCKILEELIKNKKNIFLKYNSSYSNSESNFDLSLQLQFNKQTSTNKTISSNQISNLCKTVNLIKVNLIDTVAKVFQTIITKLQDYQDQILDICDFIINIDLIYAKAFIADKYNYCKPEIVESEKSFIEVKDLRHCLIEKIQQSELYVANDITIGKVNTINGILLFGTNAVGKTSLIRALGISTIMAQAGLFVPASSFKFFPYNYIFTRILGNDNLFKGLSTFAVEMSELRSILRVANNNSLVLGDELCSGTESISAISIFVSGVQALEKIGCSFIFATHLHEIVNYDEIVSLHHVGMKHMKVKYDKENDCLIYNRKLEDGSGTNMYGLEVCKSLSLPVDFLENAHKIRMKYHPESGSVLDQKGSHFNAKQIKGGICEKCLQNPAIDIHHLIYQNEANDKGIIKKKGLTFNKNNVANLINLCQKCHDIIHKTNKQYKKTKTTIGITLEEIE</sequence>
<evidence type="ECO:0000256" key="4">
    <source>
        <dbReference type="ARBA" id="ARBA00022840"/>
    </source>
</evidence>
<evidence type="ECO:0000313" key="9">
    <source>
        <dbReference type="EMBL" id="QHU19122.1"/>
    </source>
</evidence>
<keyword evidence="2" id="KW-0547">Nucleotide-binding</keyword>
<dbReference type="InterPro" id="IPR036187">
    <property type="entry name" value="DNA_mismatch_repair_MutS_sf"/>
</dbReference>
<dbReference type="SUPFAM" id="SSF52540">
    <property type="entry name" value="P-loop containing nucleoside triphosphate hydrolases"/>
    <property type="match status" value="1"/>
</dbReference>
<accession>A0A6C0KM70</accession>
<reference evidence="9" key="1">
    <citation type="journal article" date="2020" name="Nature">
        <title>Giant virus diversity and host interactions through global metagenomics.</title>
        <authorList>
            <person name="Schulz F."/>
            <person name="Roux S."/>
            <person name="Paez-Espino D."/>
            <person name="Jungbluth S."/>
            <person name="Walsh D.A."/>
            <person name="Denef V.J."/>
            <person name="McMahon K.D."/>
            <person name="Konstantinidis K.T."/>
            <person name="Eloe-Fadrosh E.A."/>
            <person name="Kyrpides N.C."/>
            <person name="Woyke T."/>
        </authorList>
    </citation>
    <scope>NUCLEOTIDE SEQUENCE</scope>
    <source>
        <strain evidence="9">GVMAG-S-3300013014-104</strain>
    </source>
</reference>
<dbReference type="InterPro" id="IPR016151">
    <property type="entry name" value="DNA_mismatch_repair_MutS_N"/>
</dbReference>
<dbReference type="PIRSF" id="PIRSF037677">
    <property type="entry name" value="DNA_mis_repair_Msh6"/>
    <property type="match status" value="1"/>
</dbReference>
<dbReference type="Pfam" id="PF05192">
    <property type="entry name" value="MutS_III"/>
    <property type="match status" value="1"/>
</dbReference>
<dbReference type="Gene3D" id="3.40.1170.10">
    <property type="entry name" value="DNA repair protein MutS, domain I"/>
    <property type="match status" value="1"/>
</dbReference>
<dbReference type="InterPro" id="IPR045076">
    <property type="entry name" value="MutS"/>
</dbReference>
<comment type="similarity">
    <text evidence="1">Belongs to the DNA mismatch repair MutS family.</text>
</comment>
<dbReference type="PANTHER" id="PTHR11361:SF34">
    <property type="entry name" value="DNA MISMATCH REPAIR PROTEIN MSH1, MITOCHONDRIAL"/>
    <property type="match status" value="1"/>
</dbReference>
<dbReference type="CDD" id="cd00085">
    <property type="entry name" value="HNHc"/>
    <property type="match status" value="1"/>
</dbReference>
<dbReference type="SUPFAM" id="SSF53150">
    <property type="entry name" value="DNA repair protein MutS, domain II"/>
    <property type="match status" value="1"/>
</dbReference>
<dbReference type="InterPro" id="IPR000432">
    <property type="entry name" value="DNA_mismatch_repair_MutS_C"/>
</dbReference>
<dbReference type="SMART" id="SM00534">
    <property type="entry name" value="MUTSac"/>
    <property type="match status" value="1"/>
</dbReference>
<dbReference type="EMBL" id="MN740944">
    <property type="protein sequence ID" value="QHU19122.1"/>
    <property type="molecule type" value="Genomic_DNA"/>
</dbReference>
<evidence type="ECO:0000256" key="1">
    <source>
        <dbReference type="ARBA" id="ARBA00006271"/>
    </source>
</evidence>
<dbReference type="GO" id="GO:0005634">
    <property type="term" value="C:nucleus"/>
    <property type="evidence" value="ECO:0007669"/>
    <property type="project" value="TreeGrafter"/>
</dbReference>
<dbReference type="SUPFAM" id="SSF55271">
    <property type="entry name" value="DNA repair protein MutS, domain I"/>
    <property type="match status" value="1"/>
</dbReference>
<dbReference type="InterPro" id="IPR007695">
    <property type="entry name" value="DNA_mismatch_repair_MutS-lik_N"/>
</dbReference>
<dbReference type="InterPro" id="IPR007696">
    <property type="entry name" value="DNA_mismatch_repair_MutS_core"/>
</dbReference>
<dbReference type="Pfam" id="PF05188">
    <property type="entry name" value="MutS_II"/>
    <property type="match status" value="1"/>
</dbReference>
<evidence type="ECO:0008006" key="10">
    <source>
        <dbReference type="Google" id="ProtNLM"/>
    </source>
</evidence>
<keyword evidence="6" id="KW-0234">DNA repair</keyword>
<dbReference type="InterPro" id="IPR017261">
    <property type="entry name" value="DNA_mismatch_repair_MutS/MSH"/>
</dbReference>
<keyword evidence="3" id="KW-0227">DNA damage</keyword>
<dbReference type="InterPro" id="IPR036678">
    <property type="entry name" value="MutS_con_dom_sf"/>
</dbReference>
<keyword evidence="4" id="KW-0067">ATP-binding</keyword>
<name>A0A6C0KM70_9ZZZZ</name>
<dbReference type="GO" id="GO:0006298">
    <property type="term" value="P:mismatch repair"/>
    <property type="evidence" value="ECO:0007669"/>
    <property type="project" value="InterPro"/>
</dbReference>
<dbReference type="SUPFAM" id="SSF48334">
    <property type="entry name" value="DNA repair protein MutS, domain III"/>
    <property type="match status" value="1"/>
</dbReference>
<dbReference type="PANTHER" id="PTHR11361">
    <property type="entry name" value="DNA MISMATCH REPAIR PROTEIN MUTS FAMILY MEMBER"/>
    <property type="match status" value="1"/>
</dbReference>
<dbReference type="Pfam" id="PF00488">
    <property type="entry name" value="MutS_V"/>
    <property type="match status" value="1"/>
</dbReference>
<dbReference type="Pfam" id="PF01624">
    <property type="entry name" value="MutS_I"/>
    <property type="match status" value="1"/>
</dbReference>
<dbReference type="GO" id="GO:0140664">
    <property type="term" value="F:ATP-dependent DNA damage sensor activity"/>
    <property type="evidence" value="ECO:0007669"/>
    <property type="project" value="InterPro"/>
</dbReference>
<evidence type="ECO:0000256" key="6">
    <source>
        <dbReference type="ARBA" id="ARBA00023204"/>
    </source>
</evidence>
<proteinExistence type="inferred from homology"/>
<feature type="domain" description="DNA mismatch repair proteins mutS family" evidence="8">
    <location>
        <begin position="722"/>
        <end position="912"/>
    </location>
</feature>
<dbReference type="AlphaFoldDB" id="A0A6C0KM70"/>
<dbReference type="InterPro" id="IPR007860">
    <property type="entry name" value="DNA_mmatch_repair_MutS_con_dom"/>
</dbReference>
<dbReference type="GO" id="GO:0030983">
    <property type="term" value="F:mismatched DNA binding"/>
    <property type="evidence" value="ECO:0007669"/>
    <property type="project" value="InterPro"/>
</dbReference>
<dbReference type="InterPro" id="IPR003615">
    <property type="entry name" value="HNH_nuc"/>
</dbReference>
<protein>
    <recommendedName>
        <fullName evidence="10">DNA mismatch repair proteins mutS family domain-containing protein</fullName>
    </recommendedName>
</protein>
<evidence type="ECO:0000256" key="3">
    <source>
        <dbReference type="ARBA" id="ARBA00022763"/>
    </source>
</evidence>
<organism evidence="9">
    <name type="scientific">viral metagenome</name>
    <dbReference type="NCBI Taxonomy" id="1070528"/>
    <lineage>
        <taxon>unclassified sequences</taxon>
        <taxon>metagenomes</taxon>
        <taxon>organismal metagenomes</taxon>
    </lineage>
</organism>
<dbReference type="Gene3D" id="1.10.1420.10">
    <property type="match status" value="1"/>
</dbReference>
<evidence type="ECO:0000259" key="8">
    <source>
        <dbReference type="SMART" id="SM00534"/>
    </source>
</evidence>
<keyword evidence="5" id="KW-0238">DNA-binding</keyword>
<evidence type="ECO:0000259" key="7">
    <source>
        <dbReference type="SMART" id="SM00533"/>
    </source>
</evidence>
<feature type="domain" description="DNA mismatch repair protein MutS core" evidence="7">
    <location>
        <begin position="333"/>
        <end position="703"/>
    </location>
</feature>
<evidence type="ECO:0000256" key="2">
    <source>
        <dbReference type="ARBA" id="ARBA00022741"/>
    </source>
</evidence>
<evidence type="ECO:0000256" key="5">
    <source>
        <dbReference type="ARBA" id="ARBA00023125"/>
    </source>
</evidence>
<dbReference type="Gene3D" id="3.40.50.300">
    <property type="entry name" value="P-loop containing nucleotide triphosphate hydrolases"/>
    <property type="match status" value="1"/>
</dbReference>